<evidence type="ECO:0000256" key="6">
    <source>
        <dbReference type="ARBA" id="ARBA00023242"/>
    </source>
</evidence>
<evidence type="ECO:0000256" key="4">
    <source>
        <dbReference type="ARBA" id="ARBA00023128"/>
    </source>
</evidence>
<dbReference type="EC" id="3.2.2.27" evidence="7 9"/>
<dbReference type="FunFam" id="3.40.470.10:FF:000007">
    <property type="entry name" value="Uracil-DNA glycosylase"/>
    <property type="match status" value="1"/>
</dbReference>
<keyword evidence="6 7" id="KW-0539">Nucleus</keyword>
<feature type="region of interest" description="Disordered" evidence="10">
    <location>
        <begin position="304"/>
        <end position="373"/>
    </location>
</feature>
<dbReference type="InterPro" id="IPR036895">
    <property type="entry name" value="Uracil-DNA_glycosylase-like_sf"/>
</dbReference>
<gene>
    <name evidence="7" type="primary">UNG1</name>
    <name evidence="12" type="ORF">TAPDE_005324</name>
</gene>
<protein>
    <recommendedName>
        <fullName evidence="7 9">Uracil-DNA glycosylase</fullName>
        <shortName evidence="7">UDG</shortName>
        <ecNumber evidence="7 9">3.2.2.27</ecNumber>
    </recommendedName>
</protein>
<reference evidence="12 13" key="1">
    <citation type="journal article" date="2013" name="MBio">
        <title>Genome sequencing of the plant pathogen Taphrina deformans, the causal agent of peach leaf curl.</title>
        <authorList>
            <person name="Cisse O.H."/>
            <person name="Almeida J.M.G.C.F."/>
            <person name="Fonseca A."/>
            <person name="Kumar A.A."/>
            <person name="Salojaervi J."/>
            <person name="Overmyer K."/>
            <person name="Hauser P.M."/>
            <person name="Pagni M."/>
        </authorList>
    </citation>
    <scope>NUCLEOTIDE SEQUENCE [LARGE SCALE GENOMIC DNA]</scope>
    <source>
        <strain evidence="13">PYCC 5710 / ATCC 11124 / CBS 356.35 / IMI 108563 / JCM 9778 / NBRC 8474</strain>
    </source>
</reference>
<proteinExistence type="inferred from homology"/>
<dbReference type="GO" id="GO:0005739">
    <property type="term" value="C:mitochondrion"/>
    <property type="evidence" value="ECO:0007669"/>
    <property type="project" value="UniProtKB-SubCell"/>
</dbReference>
<comment type="subcellular location">
    <subcellularLocation>
        <location evidence="7">Mitochondrion</location>
    </subcellularLocation>
    <subcellularLocation>
        <location evidence="7">Nucleus</location>
    </subcellularLocation>
</comment>
<dbReference type="STRING" id="1097556.R4XNH0"/>
<dbReference type="VEuPathDB" id="FungiDB:TAPDE_005324"/>
<dbReference type="eggNOG" id="KOG2994">
    <property type="taxonomic scope" value="Eukaryota"/>
</dbReference>
<evidence type="ECO:0000256" key="2">
    <source>
        <dbReference type="ARBA" id="ARBA00022763"/>
    </source>
</evidence>
<dbReference type="InterPro" id="IPR018085">
    <property type="entry name" value="Ura-DNA_Glyclase_AS"/>
</dbReference>
<keyword evidence="5 7" id="KW-0234">DNA repair</keyword>
<dbReference type="SMART" id="SM00987">
    <property type="entry name" value="UreE_C"/>
    <property type="match status" value="1"/>
</dbReference>
<dbReference type="OrthoDB" id="10031947at2759"/>
<dbReference type="NCBIfam" id="NF003588">
    <property type="entry name" value="PRK05254.1-1"/>
    <property type="match status" value="1"/>
</dbReference>
<dbReference type="AlphaFoldDB" id="R4XNH0"/>
<comment type="catalytic activity">
    <reaction evidence="7 9">
        <text>Hydrolyzes single-stranded DNA or mismatched double-stranded DNA and polynucleotides, releasing free uracil.</text>
        <dbReference type="EC" id="3.2.2.27"/>
    </reaction>
</comment>
<keyword evidence="4 7" id="KW-0496">Mitochondrion</keyword>
<accession>R4XNH0</accession>
<evidence type="ECO:0000256" key="3">
    <source>
        <dbReference type="ARBA" id="ARBA00022801"/>
    </source>
</evidence>
<evidence type="ECO:0000256" key="1">
    <source>
        <dbReference type="ARBA" id="ARBA00008184"/>
    </source>
</evidence>
<dbReference type="Proteomes" id="UP000013776">
    <property type="component" value="Unassembled WGS sequence"/>
</dbReference>
<evidence type="ECO:0000256" key="7">
    <source>
        <dbReference type="HAMAP-Rule" id="MF_03166"/>
    </source>
</evidence>
<dbReference type="PANTHER" id="PTHR11264">
    <property type="entry name" value="URACIL-DNA GLYCOSYLASE"/>
    <property type="match status" value="1"/>
</dbReference>
<feature type="compositionally biased region" description="Basic and acidic residues" evidence="10">
    <location>
        <begin position="316"/>
        <end position="340"/>
    </location>
</feature>
<dbReference type="SMART" id="SM00986">
    <property type="entry name" value="UDG"/>
    <property type="match status" value="1"/>
</dbReference>
<feature type="domain" description="Uracil-DNA glycosylase-like" evidence="11">
    <location>
        <begin position="116"/>
        <end position="278"/>
    </location>
</feature>
<dbReference type="InterPro" id="IPR002043">
    <property type="entry name" value="UDG_fam1"/>
</dbReference>
<comment type="function">
    <text evidence="7 9">Excises uracil residues from the DNA which can arise as a result of misincorporation of dUMP residues by DNA polymerase or due to deamination of cytosine.</text>
</comment>
<feature type="active site" description="Proton acceptor" evidence="7 8">
    <location>
        <position position="131"/>
    </location>
</feature>
<evidence type="ECO:0000256" key="10">
    <source>
        <dbReference type="SAM" id="MobiDB-lite"/>
    </source>
</evidence>
<dbReference type="Pfam" id="PF03167">
    <property type="entry name" value="UDG"/>
    <property type="match status" value="1"/>
</dbReference>
<dbReference type="GO" id="GO:0005634">
    <property type="term" value="C:nucleus"/>
    <property type="evidence" value="ECO:0007669"/>
    <property type="project" value="UniProtKB-SubCell"/>
</dbReference>
<comment type="similarity">
    <text evidence="1 7 9">Belongs to the uracil-DNA glycosylase (UDG) superfamily. UNG family.</text>
</comment>
<dbReference type="CDD" id="cd10027">
    <property type="entry name" value="UDG-F1-like"/>
    <property type="match status" value="1"/>
</dbReference>
<dbReference type="InterPro" id="IPR005122">
    <property type="entry name" value="Uracil-DNA_glycosylase-like"/>
</dbReference>
<sequence length="373" mass="41395">MSKRQAVDTVTSSAKKVKSAAITSFFKQDGVSQSSTPRAAAAPVKKFVKAEWLETLKPSEKELLDLEIKTLDESWLSVLSQELTKPYFLKLKEYLKKERASQTVFPPEKDVYSWSRHTPFDRVKVVIIGQDPYHNVGQAHGLCFSVQSPCPAPPSLKNMYKALKVDYPTFVVPKHGSLLGWADQGVLLLNTCLTVRAHQANSHQKQGWEQFTQKVLDVVAAHREKGVVFMAWGKPASERVKKIDTKKHLKLESVHPSPLSAARGFFECKHFIKSNDWLTTRYGIEEVINWNCLADSPSGLSGNAVPVTQASSKEPVVPHETVDGTAVDAEKPAPLEHEESFAVSKEEEELMAAAQEDLDASSKAEETSVDNNV</sequence>
<dbReference type="GO" id="GO:0097510">
    <property type="term" value="P:base-excision repair, AP site formation via deaminated base removal"/>
    <property type="evidence" value="ECO:0007669"/>
    <property type="project" value="TreeGrafter"/>
</dbReference>
<dbReference type="PANTHER" id="PTHR11264:SF0">
    <property type="entry name" value="URACIL-DNA GLYCOSYLASE"/>
    <property type="match status" value="1"/>
</dbReference>
<comment type="caution">
    <text evidence="12">The sequence shown here is derived from an EMBL/GenBank/DDBJ whole genome shotgun (WGS) entry which is preliminary data.</text>
</comment>
<evidence type="ECO:0000259" key="11">
    <source>
        <dbReference type="SMART" id="SM00986"/>
    </source>
</evidence>
<organism evidence="12 13">
    <name type="scientific">Taphrina deformans (strain PYCC 5710 / ATCC 11124 / CBS 356.35 / IMI 108563 / JCM 9778 / NBRC 8474)</name>
    <name type="common">Peach leaf curl fungus</name>
    <name type="synonym">Lalaria deformans</name>
    <dbReference type="NCBI Taxonomy" id="1097556"/>
    <lineage>
        <taxon>Eukaryota</taxon>
        <taxon>Fungi</taxon>
        <taxon>Dikarya</taxon>
        <taxon>Ascomycota</taxon>
        <taxon>Taphrinomycotina</taxon>
        <taxon>Taphrinomycetes</taxon>
        <taxon>Taphrinales</taxon>
        <taxon>Taphrinaceae</taxon>
        <taxon>Taphrina</taxon>
    </lineage>
</organism>
<dbReference type="NCBIfam" id="NF003589">
    <property type="entry name" value="PRK05254.1-2"/>
    <property type="match status" value="1"/>
</dbReference>
<dbReference type="SUPFAM" id="SSF52141">
    <property type="entry name" value="Uracil-DNA glycosylase-like"/>
    <property type="match status" value="1"/>
</dbReference>
<evidence type="ECO:0000256" key="9">
    <source>
        <dbReference type="RuleBase" id="RU003780"/>
    </source>
</evidence>
<dbReference type="EMBL" id="CAHR02000307">
    <property type="protein sequence ID" value="CCG84789.1"/>
    <property type="molecule type" value="Genomic_DNA"/>
</dbReference>
<name>R4XNH0_TAPDE</name>
<dbReference type="HAMAP" id="MF_00148">
    <property type="entry name" value="UDG"/>
    <property type="match status" value="1"/>
</dbReference>
<dbReference type="NCBIfam" id="NF003592">
    <property type="entry name" value="PRK05254.1-5"/>
    <property type="match status" value="1"/>
</dbReference>
<evidence type="ECO:0000313" key="12">
    <source>
        <dbReference type="EMBL" id="CCG84789.1"/>
    </source>
</evidence>
<dbReference type="GO" id="GO:0004844">
    <property type="term" value="F:uracil DNA N-glycosylase activity"/>
    <property type="evidence" value="ECO:0007669"/>
    <property type="project" value="UniProtKB-UniRule"/>
</dbReference>
<evidence type="ECO:0000313" key="13">
    <source>
        <dbReference type="Proteomes" id="UP000013776"/>
    </source>
</evidence>
<evidence type="ECO:0000256" key="5">
    <source>
        <dbReference type="ARBA" id="ARBA00023204"/>
    </source>
</evidence>
<dbReference type="PROSITE" id="PS00130">
    <property type="entry name" value="U_DNA_GLYCOSYLASE"/>
    <property type="match status" value="1"/>
</dbReference>
<dbReference type="NCBIfam" id="TIGR00628">
    <property type="entry name" value="ung"/>
    <property type="match status" value="1"/>
</dbReference>
<keyword evidence="2 7" id="KW-0227">DNA damage</keyword>
<dbReference type="Gene3D" id="3.40.470.10">
    <property type="entry name" value="Uracil-DNA glycosylase-like domain"/>
    <property type="match status" value="1"/>
</dbReference>
<keyword evidence="13" id="KW-1185">Reference proteome</keyword>
<keyword evidence="3 7" id="KW-0378">Hydrolase</keyword>
<evidence type="ECO:0000256" key="8">
    <source>
        <dbReference type="PROSITE-ProRule" id="PRU10072"/>
    </source>
</evidence>